<protein>
    <recommendedName>
        <fullName evidence="8">Major facilitator superfamily (MFS) profile domain-containing protein</fullName>
    </recommendedName>
</protein>
<evidence type="ECO:0000256" key="3">
    <source>
        <dbReference type="ARBA" id="ARBA00022989"/>
    </source>
</evidence>
<keyword evidence="7" id="KW-1185">Reference proteome</keyword>
<evidence type="ECO:0000313" key="6">
    <source>
        <dbReference type="EMBL" id="KAG5674524.1"/>
    </source>
</evidence>
<dbReference type="Gene3D" id="1.20.1250.20">
    <property type="entry name" value="MFS general substrate transporter like domains"/>
    <property type="match status" value="2"/>
</dbReference>
<feature type="transmembrane region" description="Helical" evidence="5">
    <location>
        <begin position="20"/>
        <end position="42"/>
    </location>
</feature>
<evidence type="ECO:0000256" key="1">
    <source>
        <dbReference type="ARBA" id="ARBA00004370"/>
    </source>
</evidence>
<feature type="transmembrane region" description="Helical" evidence="5">
    <location>
        <begin position="393"/>
        <end position="416"/>
    </location>
</feature>
<evidence type="ECO:0008006" key="8">
    <source>
        <dbReference type="Google" id="ProtNLM"/>
    </source>
</evidence>
<dbReference type="Pfam" id="PF00083">
    <property type="entry name" value="Sugar_tr"/>
    <property type="match status" value="1"/>
</dbReference>
<dbReference type="Proteomes" id="UP001107558">
    <property type="component" value="Chromosome 2"/>
</dbReference>
<organism evidence="6 7">
    <name type="scientific">Polypedilum vanderplanki</name>
    <name type="common">Sleeping chironomid midge</name>
    <dbReference type="NCBI Taxonomy" id="319348"/>
    <lineage>
        <taxon>Eukaryota</taxon>
        <taxon>Metazoa</taxon>
        <taxon>Ecdysozoa</taxon>
        <taxon>Arthropoda</taxon>
        <taxon>Hexapoda</taxon>
        <taxon>Insecta</taxon>
        <taxon>Pterygota</taxon>
        <taxon>Neoptera</taxon>
        <taxon>Endopterygota</taxon>
        <taxon>Diptera</taxon>
        <taxon>Nematocera</taxon>
        <taxon>Chironomoidea</taxon>
        <taxon>Chironomidae</taxon>
        <taxon>Chironominae</taxon>
        <taxon>Polypedilum</taxon>
        <taxon>Polypedilum</taxon>
    </lineage>
</organism>
<evidence type="ECO:0000256" key="2">
    <source>
        <dbReference type="ARBA" id="ARBA00022692"/>
    </source>
</evidence>
<sequence>MTEESFKRFFLYCRKLGSKISSLIGGIIIILFSGQHLAYGIFDHRVINHKWYRDLLPQATQWHFKVVVVWFLAIIPGLLVGIRLLKTFSKFSIYLISLSLALASSILFIFLSDNIQCILMARLLAGLSFGVGYIVILIHVAEIAENELHGTLVSLIHMITFFGVFLSSTLNTSSINIHMCENVDFNRIFGFISTCYIIVGMILMYFLHKESPVILSQCQREQENDETNKQSNFLSIFYIIVLRIAHVCTFNMPLNIILLLTTNRIISIVDADLTEMLLSFVRYFMSLFIMGLIDLWRRQFALISTAMSAFLMLSISLLTYLYGIDYTHPSYIVAAGFLLQIFASMGVKIHADILSVECLNNNQKPFAIAQSFFMENVVHILFVVTYFHDNMRIIKFALGSMTVILALTFGMIILGYPSSNRRKLNNTKEIREKMIIQNYEI</sequence>
<feature type="transmembrane region" description="Helical" evidence="5">
    <location>
        <begin position="188"/>
        <end position="207"/>
    </location>
</feature>
<feature type="transmembrane region" description="Helical" evidence="5">
    <location>
        <begin position="367"/>
        <end position="387"/>
    </location>
</feature>
<evidence type="ECO:0000256" key="5">
    <source>
        <dbReference type="SAM" id="Phobius"/>
    </source>
</evidence>
<dbReference type="PANTHER" id="PTHR23529">
    <property type="entry name" value="GH19118P-RELATED"/>
    <property type="match status" value="1"/>
</dbReference>
<name>A0A9J6BXA8_POLVA</name>
<evidence type="ECO:0000256" key="4">
    <source>
        <dbReference type="ARBA" id="ARBA00023136"/>
    </source>
</evidence>
<feature type="transmembrane region" description="Helical" evidence="5">
    <location>
        <begin position="62"/>
        <end position="84"/>
    </location>
</feature>
<dbReference type="GO" id="GO:0022857">
    <property type="term" value="F:transmembrane transporter activity"/>
    <property type="evidence" value="ECO:0007669"/>
    <property type="project" value="InterPro"/>
</dbReference>
<reference evidence="6" key="1">
    <citation type="submission" date="2021-03" db="EMBL/GenBank/DDBJ databases">
        <title>Chromosome level genome of the anhydrobiotic midge Polypedilum vanderplanki.</title>
        <authorList>
            <person name="Yoshida Y."/>
            <person name="Kikawada T."/>
            <person name="Gusev O."/>
        </authorList>
    </citation>
    <scope>NUCLEOTIDE SEQUENCE</scope>
    <source>
        <strain evidence="6">NIAS01</strain>
        <tissue evidence="6">Whole body or cell culture</tissue>
    </source>
</reference>
<evidence type="ECO:0000313" key="7">
    <source>
        <dbReference type="Proteomes" id="UP001107558"/>
    </source>
</evidence>
<dbReference type="OrthoDB" id="6612291at2759"/>
<feature type="transmembrane region" description="Helical" evidence="5">
    <location>
        <begin position="328"/>
        <end position="347"/>
    </location>
</feature>
<dbReference type="InterPro" id="IPR005828">
    <property type="entry name" value="MFS_sugar_transport-like"/>
</dbReference>
<comment type="caution">
    <text evidence="6">The sequence shown here is derived from an EMBL/GenBank/DDBJ whole genome shotgun (WGS) entry which is preliminary data.</text>
</comment>
<keyword evidence="4 5" id="KW-0472">Membrane</keyword>
<keyword evidence="2 5" id="KW-0812">Transmembrane</keyword>
<feature type="transmembrane region" description="Helical" evidence="5">
    <location>
        <begin position="91"/>
        <end position="111"/>
    </location>
</feature>
<gene>
    <name evidence="6" type="ORF">PVAND_004486</name>
</gene>
<accession>A0A9J6BXA8</accession>
<feature type="transmembrane region" description="Helical" evidence="5">
    <location>
        <begin position="123"/>
        <end position="141"/>
    </location>
</feature>
<dbReference type="InterPro" id="IPR036259">
    <property type="entry name" value="MFS_trans_sf"/>
</dbReference>
<dbReference type="GO" id="GO:0016020">
    <property type="term" value="C:membrane"/>
    <property type="evidence" value="ECO:0007669"/>
    <property type="project" value="UniProtKB-SubCell"/>
</dbReference>
<feature type="transmembrane region" description="Helical" evidence="5">
    <location>
        <begin position="300"/>
        <end position="322"/>
    </location>
</feature>
<keyword evidence="3 5" id="KW-1133">Transmembrane helix</keyword>
<feature type="transmembrane region" description="Helical" evidence="5">
    <location>
        <begin position="273"/>
        <end position="293"/>
    </location>
</feature>
<dbReference type="SUPFAM" id="SSF103473">
    <property type="entry name" value="MFS general substrate transporter"/>
    <property type="match status" value="1"/>
</dbReference>
<dbReference type="AlphaFoldDB" id="A0A9J6BXA8"/>
<dbReference type="PANTHER" id="PTHR23529:SF2">
    <property type="entry name" value="GH19118P-RELATED"/>
    <property type="match status" value="1"/>
</dbReference>
<feature type="transmembrane region" description="Helical" evidence="5">
    <location>
        <begin position="148"/>
        <end position="168"/>
    </location>
</feature>
<proteinExistence type="predicted"/>
<dbReference type="EMBL" id="JADBJN010000002">
    <property type="protein sequence ID" value="KAG5674524.1"/>
    <property type="molecule type" value="Genomic_DNA"/>
</dbReference>
<feature type="transmembrane region" description="Helical" evidence="5">
    <location>
        <begin position="236"/>
        <end position="261"/>
    </location>
</feature>
<comment type="subcellular location">
    <subcellularLocation>
        <location evidence="1">Membrane</location>
    </subcellularLocation>
</comment>